<evidence type="ECO:0000313" key="2">
    <source>
        <dbReference type="Proteomes" id="UP000030746"/>
    </source>
</evidence>
<dbReference type="KEGG" id="lgi:LOTGIDRAFT_237386"/>
<organism evidence="1 2">
    <name type="scientific">Lottia gigantea</name>
    <name type="common">Giant owl limpet</name>
    <dbReference type="NCBI Taxonomy" id="225164"/>
    <lineage>
        <taxon>Eukaryota</taxon>
        <taxon>Metazoa</taxon>
        <taxon>Spiralia</taxon>
        <taxon>Lophotrochozoa</taxon>
        <taxon>Mollusca</taxon>
        <taxon>Gastropoda</taxon>
        <taxon>Patellogastropoda</taxon>
        <taxon>Lottioidea</taxon>
        <taxon>Lottiidae</taxon>
        <taxon>Lottia</taxon>
    </lineage>
</organism>
<name>V4BA81_LOTGI</name>
<dbReference type="Gene3D" id="3.40.50.300">
    <property type="entry name" value="P-loop containing nucleotide triphosphate hydrolases"/>
    <property type="match status" value="1"/>
</dbReference>
<reference evidence="1 2" key="1">
    <citation type="journal article" date="2013" name="Nature">
        <title>Insights into bilaterian evolution from three spiralian genomes.</title>
        <authorList>
            <person name="Simakov O."/>
            <person name="Marletaz F."/>
            <person name="Cho S.J."/>
            <person name="Edsinger-Gonzales E."/>
            <person name="Havlak P."/>
            <person name="Hellsten U."/>
            <person name="Kuo D.H."/>
            <person name="Larsson T."/>
            <person name="Lv J."/>
            <person name="Arendt D."/>
            <person name="Savage R."/>
            <person name="Osoegawa K."/>
            <person name="de Jong P."/>
            <person name="Grimwood J."/>
            <person name="Chapman J.A."/>
            <person name="Shapiro H."/>
            <person name="Aerts A."/>
            <person name="Otillar R.P."/>
            <person name="Terry A.Y."/>
            <person name="Boore J.L."/>
            <person name="Grigoriev I.V."/>
            <person name="Lindberg D.R."/>
            <person name="Seaver E.C."/>
            <person name="Weisblat D.A."/>
            <person name="Putnam N.H."/>
            <person name="Rokhsar D.S."/>
        </authorList>
    </citation>
    <scope>NUCLEOTIDE SEQUENCE [LARGE SCALE GENOMIC DNA]</scope>
</reference>
<dbReference type="HOGENOM" id="CLU_958360_0_0_1"/>
<protein>
    <recommendedName>
        <fullName evidence="3">NACHT domain-containing protein</fullName>
    </recommendedName>
</protein>
<evidence type="ECO:0000313" key="1">
    <source>
        <dbReference type="EMBL" id="ESP04351.1"/>
    </source>
</evidence>
<gene>
    <name evidence="1" type="ORF">LOTGIDRAFT_237386</name>
</gene>
<feature type="non-terminal residue" evidence="1">
    <location>
        <position position="291"/>
    </location>
</feature>
<dbReference type="SUPFAM" id="SSF52540">
    <property type="entry name" value="P-loop containing nucleoside triphosphate hydrolases"/>
    <property type="match status" value="1"/>
</dbReference>
<dbReference type="RefSeq" id="XP_009044954.1">
    <property type="nucleotide sequence ID" value="XM_009046706.1"/>
</dbReference>
<dbReference type="Proteomes" id="UP000030746">
    <property type="component" value="Unassembled WGS sequence"/>
</dbReference>
<dbReference type="GeneID" id="20250445"/>
<dbReference type="AlphaFoldDB" id="V4BA81"/>
<accession>V4BA81</accession>
<sequence>MADKPMEDPVTAKLKEIYKRHFQEVRGKSCDLERSLPLREPFYCLKRVPRFDVRTDLHTTTDPAYVPLARTDSVSIDDLTWKLPASCRKLLIEGDDGTGKTMMCFRLLHDWYEMRRKYPMMPEHVVYVNCSQSFDGLTYNSNQYKEQGLFEIISQSVFSQIINFTTDVSVTFDDIQCWLLTNANKVALIIDNVCLTSPLFYHACHLVKDRQLVFARLLVFTKPGLLTKDQHICDLHFVYEVHGFENGSMLVGFTTLNKLQYLTGMVVRATSIDDTDQFVRFICGIFENHRS</sequence>
<dbReference type="EMBL" id="KB199780">
    <property type="protein sequence ID" value="ESP04351.1"/>
    <property type="molecule type" value="Genomic_DNA"/>
</dbReference>
<keyword evidence="2" id="KW-1185">Reference proteome</keyword>
<dbReference type="CTD" id="20250445"/>
<dbReference type="OrthoDB" id="6059234at2759"/>
<evidence type="ECO:0008006" key="3">
    <source>
        <dbReference type="Google" id="ProtNLM"/>
    </source>
</evidence>
<dbReference type="InterPro" id="IPR027417">
    <property type="entry name" value="P-loop_NTPase"/>
</dbReference>
<proteinExistence type="predicted"/>